<reference evidence="3" key="2">
    <citation type="submission" date="2015-01" db="EMBL/GenBank/DDBJ databases">
        <title>Evolutionary Origins and Diversification of the Mycorrhizal Mutualists.</title>
        <authorList>
            <consortium name="DOE Joint Genome Institute"/>
            <consortium name="Mycorrhizal Genomics Consortium"/>
            <person name="Kohler A."/>
            <person name="Kuo A."/>
            <person name="Nagy L.G."/>
            <person name="Floudas D."/>
            <person name="Copeland A."/>
            <person name="Barry K.W."/>
            <person name="Cichocki N."/>
            <person name="Veneault-Fourrey C."/>
            <person name="LaButti K."/>
            <person name="Lindquist E.A."/>
            <person name="Lipzen A."/>
            <person name="Lundell T."/>
            <person name="Morin E."/>
            <person name="Murat C."/>
            <person name="Riley R."/>
            <person name="Ohm R."/>
            <person name="Sun H."/>
            <person name="Tunlid A."/>
            <person name="Henrissat B."/>
            <person name="Grigoriev I.V."/>
            <person name="Hibbett D.S."/>
            <person name="Martin F."/>
        </authorList>
    </citation>
    <scope>NUCLEOTIDE SEQUENCE [LARGE SCALE GENOMIC DNA]</scope>
    <source>
        <strain evidence="3">MAFF 305830</strain>
    </source>
</reference>
<evidence type="ECO:0000313" key="2">
    <source>
        <dbReference type="EMBL" id="KIM31844.1"/>
    </source>
</evidence>
<accession>A0A0C3BI92</accession>
<dbReference type="Proteomes" id="UP000054097">
    <property type="component" value="Unassembled WGS sequence"/>
</dbReference>
<keyword evidence="3" id="KW-1185">Reference proteome</keyword>
<evidence type="ECO:0000313" key="3">
    <source>
        <dbReference type="Proteomes" id="UP000054097"/>
    </source>
</evidence>
<feature type="region of interest" description="Disordered" evidence="1">
    <location>
        <begin position="40"/>
        <end position="59"/>
    </location>
</feature>
<sequence>MASSELVQLGSPGPSGGNIFRERSQRVRIAIQASCIVPGQREPSRRFNRQGAIPNPLHAQAHRNISVTGADTFCDLKRGERASNAPPPLKRTPERAQEGEILEIFIPIRL</sequence>
<name>A0A0C3BI92_SERVB</name>
<reference evidence="2 3" key="1">
    <citation type="submission" date="2014-04" db="EMBL/GenBank/DDBJ databases">
        <authorList>
            <consortium name="DOE Joint Genome Institute"/>
            <person name="Kuo A."/>
            <person name="Zuccaro A."/>
            <person name="Kohler A."/>
            <person name="Nagy L.G."/>
            <person name="Floudas D."/>
            <person name="Copeland A."/>
            <person name="Barry K.W."/>
            <person name="Cichocki N."/>
            <person name="Veneault-Fourrey C."/>
            <person name="LaButti K."/>
            <person name="Lindquist E.A."/>
            <person name="Lipzen A."/>
            <person name="Lundell T."/>
            <person name="Morin E."/>
            <person name="Murat C."/>
            <person name="Sun H."/>
            <person name="Tunlid A."/>
            <person name="Henrissat B."/>
            <person name="Grigoriev I.V."/>
            <person name="Hibbett D.S."/>
            <person name="Martin F."/>
            <person name="Nordberg H.P."/>
            <person name="Cantor M.N."/>
            <person name="Hua S.X."/>
        </authorList>
    </citation>
    <scope>NUCLEOTIDE SEQUENCE [LARGE SCALE GENOMIC DNA]</scope>
    <source>
        <strain evidence="2 3">MAFF 305830</strain>
    </source>
</reference>
<protein>
    <submittedName>
        <fullName evidence="2">Uncharacterized protein</fullName>
    </submittedName>
</protein>
<gene>
    <name evidence="2" type="ORF">M408DRAFT_6876</name>
</gene>
<dbReference type="EMBL" id="KN824281">
    <property type="protein sequence ID" value="KIM31844.1"/>
    <property type="molecule type" value="Genomic_DNA"/>
</dbReference>
<evidence type="ECO:0000256" key="1">
    <source>
        <dbReference type="SAM" id="MobiDB-lite"/>
    </source>
</evidence>
<dbReference type="AlphaFoldDB" id="A0A0C3BI92"/>
<proteinExistence type="predicted"/>
<dbReference type="HOGENOM" id="CLU_2172636_0_0_1"/>
<organism evidence="2 3">
    <name type="scientific">Serendipita vermifera MAFF 305830</name>
    <dbReference type="NCBI Taxonomy" id="933852"/>
    <lineage>
        <taxon>Eukaryota</taxon>
        <taxon>Fungi</taxon>
        <taxon>Dikarya</taxon>
        <taxon>Basidiomycota</taxon>
        <taxon>Agaricomycotina</taxon>
        <taxon>Agaricomycetes</taxon>
        <taxon>Sebacinales</taxon>
        <taxon>Serendipitaceae</taxon>
        <taxon>Serendipita</taxon>
    </lineage>
</organism>